<organism evidence="1">
    <name type="scientific">Solanum chacoense</name>
    <name type="common">Chaco potato</name>
    <dbReference type="NCBI Taxonomy" id="4108"/>
    <lineage>
        <taxon>Eukaryota</taxon>
        <taxon>Viridiplantae</taxon>
        <taxon>Streptophyta</taxon>
        <taxon>Embryophyta</taxon>
        <taxon>Tracheophyta</taxon>
        <taxon>Spermatophyta</taxon>
        <taxon>Magnoliopsida</taxon>
        <taxon>eudicotyledons</taxon>
        <taxon>Gunneridae</taxon>
        <taxon>Pentapetalae</taxon>
        <taxon>asterids</taxon>
        <taxon>lamiids</taxon>
        <taxon>Solanales</taxon>
        <taxon>Solanaceae</taxon>
        <taxon>Solanoideae</taxon>
        <taxon>Solaneae</taxon>
        <taxon>Solanum</taxon>
    </lineage>
</organism>
<protein>
    <submittedName>
        <fullName evidence="1">Putative ovule protein</fullName>
    </submittedName>
</protein>
<sequence length="80" mass="9378">MKIRPSLWPQYQASGRAYLPSTYFTMSSNEKEMFYEVLQNAKFPHGYASNISRWICKRKISGLKTYDCHVIMQELLPLAL</sequence>
<proteinExistence type="predicted"/>
<dbReference type="AlphaFoldDB" id="A0A0V0GKU3"/>
<evidence type="ECO:0000313" key="1">
    <source>
        <dbReference type="EMBL" id="JAP08616.1"/>
    </source>
</evidence>
<reference evidence="1" key="1">
    <citation type="submission" date="2015-12" db="EMBL/GenBank/DDBJ databases">
        <title>Gene expression during late stages of embryo sac development: a critical building block for successful pollen-pistil interactions.</title>
        <authorList>
            <person name="Liu Y."/>
            <person name="Joly V."/>
            <person name="Sabar M."/>
            <person name="Matton D.P."/>
        </authorList>
    </citation>
    <scope>NUCLEOTIDE SEQUENCE</scope>
</reference>
<dbReference type="EMBL" id="GEDG01036593">
    <property type="protein sequence ID" value="JAP08616.1"/>
    <property type="molecule type" value="Transcribed_RNA"/>
</dbReference>
<accession>A0A0V0GKU3</accession>
<name>A0A0V0GKU3_SOLCH</name>